<dbReference type="EMBL" id="LGTC01000001">
    <property type="protein sequence ID" value="KNY26188.1"/>
    <property type="molecule type" value="Genomic_DNA"/>
</dbReference>
<organism evidence="1 2">
    <name type="scientific">Pseudobacteroides cellulosolvens ATCC 35603 = DSM 2933</name>
    <dbReference type="NCBI Taxonomy" id="398512"/>
    <lineage>
        <taxon>Bacteria</taxon>
        <taxon>Bacillati</taxon>
        <taxon>Bacillota</taxon>
        <taxon>Clostridia</taxon>
        <taxon>Eubacteriales</taxon>
        <taxon>Oscillospiraceae</taxon>
        <taxon>Pseudobacteroides</taxon>
    </lineage>
</organism>
<dbReference type="AlphaFoldDB" id="A0A0L6JKD4"/>
<evidence type="ECO:0000313" key="2">
    <source>
        <dbReference type="Proteomes" id="UP000036923"/>
    </source>
</evidence>
<accession>A0A0L6JKD4</accession>
<reference evidence="2" key="1">
    <citation type="submission" date="2015-07" db="EMBL/GenBank/DDBJ databases">
        <title>Near-Complete Genome Sequence of the Cellulolytic Bacterium Bacteroides (Pseudobacteroides) cellulosolvens ATCC 35603.</title>
        <authorList>
            <person name="Dassa B."/>
            <person name="Utturkar S.M."/>
            <person name="Klingeman D.M."/>
            <person name="Hurt R.A."/>
            <person name="Keller M."/>
            <person name="Xu J."/>
            <person name="Reddy Y.H.K."/>
            <person name="Borovok I."/>
            <person name="Grinberg I.R."/>
            <person name="Lamed R."/>
            <person name="Zhivin O."/>
            <person name="Bayer E.A."/>
            <person name="Brown S.D."/>
        </authorList>
    </citation>
    <scope>NUCLEOTIDE SEQUENCE [LARGE SCALE GENOMIC DNA]</scope>
    <source>
        <strain evidence="2">DSM 2933</strain>
    </source>
</reference>
<dbReference type="OrthoDB" id="2965948at2"/>
<evidence type="ECO:0000313" key="1">
    <source>
        <dbReference type="EMBL" id="KNY26188.1"/>
    </source>
</evidence>
<dbReference type="RefSeq" id="WP_050753222.1">
    <property type="nucleotide sequence ID" value="NZ_LGTC01000001.1"/>
</dbReference>
<dbReference type="Proteomes" id="UP000036923">
    <property type="component" value="Unassembled WGS sequence"/>
</dbReference>
<keyword evidence="2" id="KW-1185">Reference proteome</keyword>
<name>A0A0L6JKD4_9FIRM</name>
<proteinExistence type="predicted"/>
<gene>
    <name evidence="1" type="ORF">Bccel_1450</name>
</gene>
<sequence>MNNVFGGLLEQGAGPFTIIRFNHQNEQSIADFFNGVYWKETFEDWAGEVRCYYDKLTSPECSNGFCQ</sequence>
<comment type="caution">
    <text evidence="1">The sequence shown here is derived from an EMBL/GenBank/DDBJ whole genome shotgun (WGS) entry which is preliminary data.</text>
</comment>
<dbReference type="STRING" id="398512.Bccel_1450"/>
<protein>
    <submittedName>
        <fullName evidence="1">Uncharacterized protein</fullName>
    </submittedName>
</protein>